<keyword evidence="12" id="KW-1185">Reference proteome</keyword>
<name>A0AAD4XGU5_9MAGN</name>
<dbReference type="AlphaFoldDB" id="A0AAD4XGU5"/>
<keyword evidence="4" id="KW-0808">Transferase</keyword>
<evidence type="ECO:0000256" key="3">
    <source>
        <dbReference type="ARBA" id="ARBA00007282"/>
    </source>
</evidence>
<sequence>MEENDENEIKNFIKVWISAFISLTYCYFIPMKIPKGKFRFLSILPVLYLFTFILPFKLTTISLGGGTAFFLTWLANFNLILFSIDKGPLSSSSNPPISYSKFISTSCLPIKLKNPSSNPPKKNQSQLQTTTTTNLAIKGLILGLLTIIYEHKQIIHQNLMLVYYCCYLYLCLELLLAIVAAMVSKLLKLDLEPQFNEPFLSASLQDFWGHRWNLMVPNILKPTVYDPVRYVSVAVIGRRWAPLPATLSTFLVSGLMHELIFFYFGRVYPTWEVTCFFLLQGICVALEILVKKLANGKWRLHPVISRPLTVGFVLVTAVWLFFPQVVRFNGIDRVSNEVAAVVGFFKEAGTTLKWLKLLVFNV</sequence>
<feature type="transmembrane region" description="Helical" evidence="9">
    <location>
        <begin position="161"/>
        <end position="183"/>
    </location>
</feature>
<keyword evidence="5 9" id="KW-0812">Transmembrane</keyword>
<proteinExistence type="inferred from homology"/>
<dbReference type="InterPro" id="IPR017088">
    <property type="entry name" value="Wax_synthase_Magnoliopsida"/>
</dbReference>
<dbReference type="PIRSF" id="PIRSF037006">
    <property type="entry name" value="Wax_synthase"/>
    <property type="match status" value="1"/>
</dbReference>
<dbReference type="Pfam" id="PF13813">
    <property type="entry name" value="MBOAT_2"/>
    <property type="match status" value="1"/>
</dbReference>
<protein>
    <recommendedName>
        <fullName evidence="10">Wax synthase domain-containing protein</fullName>
    </recommendedName>
</protein>
<evidence type="ECO:0000256" key="2">
    <source>
        <dbReference type="ARBA" id="ARBA00005179"/>
    </source>
</evidence>
<dbReference type="InterPro" id="IPR032805">
    <property type="entry name" value="Wax_synthase_dom"/>
</dbReference>
<evidence type="ECO:0000259" key="10">
    <source>
        <dbReference type="Pfam" id="PF13813"/>
    </source>
</evidence>
<dbReference type="GO" id="GO:0008374">
    <property type="term" value="F:O-acyltransferase activity"/>
    <property type="evidence" value="ECO:0007669"/>
    <property type="project" value="InterPro"/>
</dbReference>
<reference evidence="11" key="1">
    <citation type="submission" date="2022-04" db="EMBL/GenBank/DDBJ databases">
        <title>A functionally conserved STORR gene fusion in Papaver species that diverged 16.8 million years ago.</title>
        <authorList>
            <person name="Catania T."/>
        </authorList>
    </citation>
    <scope>NUCLEOTIDE SEQUENCE</scope>
    <source>
        <strain evidence="11">S-188037</strain>
    </source>
</reference>
<comment type="subcellular location">
    <subcellularLocation>
        <location evidence="1">Membrane</location>
        <topology evidence="1">Multi-pass membrane protein</topology>
    </subcellularLocation>
</comment>
<evidence type="ECO:0000256" key="4">
    <source>
        <dbReference type="ARBA" id="ARBA00022679"/>
    </source>
</evidence>
<evidence type="ECO:0000256" key="5">
    <source>
        <dbReference type="ARBA" id="ARBA00022692"/>
    </source>
</evidence>
<comment type="pathway">
    <text evidence="2">Secondary metabolite biosynthesis.</text>
</comment>
<dbReference type="PANTHER" id="PTHR31595:SF57">
    <property type="entry name" value="OS04G0481900 PROTEIN"/>
    <property type="match status" value="1"/>
</dbReference>
<comment type="caution">
    <text evidence="11">The sequence shown here is derived from an EMBL/GenBank/DDBJ whole genome shotgun (WGS) entry which is preliminary data.</text>
</comment>
<feature type="transmembrane region" description="Helical" evidence="9">
    <location>
        <begin position="64"/>
        <end position="84"/>
    </location>
</feature>
<evidence type="ECO:0000256" key="9">
    <source>
        <dbReference type="SAM" id="Phobius"/>
    </source>
</evidence>
<feature type="transmembrane region" description="Helical" evidence="9">
    <location>
        <begin position="131"/>
        <end position="149"/>
    </location>
</feature>
<evidence type="ECO:0000256" key="7">
    <source>
        <dbReference type="ARBA" id="ARBA00023136"/>
    </source>
</evidence>
<keyword evidence="6 9" id="KW-1133">Transmembrane helix</keyword>
<feature type="transmembrane region" description="Helical" evidence="9">
    <location>
        <begin position="303"/>
        <end position="322"/>
    </location>
</feature>
<feature type="transmembrane region" description="Helical" evidence="9">
    <location>
        <begin position="40"/>
        <end position="58"/>
    </location>
</feature>
<feature type="transmembrane region" description="Helical" evidence="9">
    <location>
        <begin position="12"/>
        <end position="28"/>
    </location>
</feature>
<evidence type="ECO:0000256" key="6">
    <source>
        <dbReference type="ARBA" id="ARBA00022989"/>
    </source>
</evidence>
<dbReference type="InterPro" id="IPR044851">
    <property type="entry name" value="Wax_synthase"/>
</dbReference>
<dbReference type="Proteomes" id="UP001202328">
    <property type="component" value="Unassembled WGS sequence"/>
</dbReference>
<accession>A0AAD4XGU5</accession>
<dbReference type="PANTHER" id="PTHR31595">
    <property type="entry name" value="LONG-CHAIN-ALCOHOL O-FATTY-ACYLTRANSFERASE 3-RELATED"/>
    <property type="match status" value="1"/>
</dbReference>
<dbReference type="GO" id="GO:0016020">
    <property type="term" value="C:membrane"/>
    <property type="evidence" value="ECO:0007669"/>
    <property type="project" value="UniProtKB-SubCell"/>
</dbReference>
<keyword evidence="7 9" id="KW-0472">Membrane</keyword>
<gene>
    <name evidence="11" type="ORF">MKW98_010243</name>
</gene>
<organism evidence="11 12">
    <name type="scientific">Papaver atlanticum</name>
    <dbReference type="NCBI Taxonomy" id="357466"/>
    <lineage>
        <taxon>Eukaryota</taxon>
        <taxon>Viridiplantae</taxon>
        <taxon>Streptophyta</taxon>
        <taxon>Embryophyta</taxon>
        <taxon>Tracheophyta</taxon>
        <taxon>Spermatophyta</taxon>
        <taxon>Magnoliopsida</taxon>
        <taxon>Ranunculales</taxon>
        <taxon>Papaveraceae</taxon>
        <taxon>Papaveroideae</taxon>
        <taxon>Papaver</taxon>
    </lineage>
</organism>
<feature type="transmembrane region" description="Helical" evidence="9">
    <location>
        <begin position="271"/>
        <end position="291"/>
    </location>
</feature>
<keyword evidence="8" id="KW-0012">Acyltransferase</keyword>
<evidence type="ECO:0000256" key="8">
    <source>
        <dbReference type="ARBA" id="ARBA00023315"/>
    </source>
</evidence>
<evidence type="ECO:0000313" key="11">
    <source>
        <dbReference type="EMBL" id="KAI3911356.1"/>
    </source>
</evidence>
<dbReference type="EMBL" id="JAJJMB010010045">
    <property type="protein sequence ID" value="KAI3911356.1"/>
    <property type="molecule type" value="Genomic_DNA"/>
</dbReference>
<dbReference type="GO" id="GO:0006629">
    <property type="term" value="P:lipid metabolic process"/>
    <property type="evidence" value="ECO:0007669"/>
    <property type="project" value="InterPro"/>
</dbReference>
<feature type="domain" description="Wax synthase" evidence="10">
    <location>
        <begin position="192"/>
        <end position="278"/>
    </location>
</feature>
<evidence type="ECO:0000313" key="12">
    <source>
        <dbReference type="Proteomes" id="UP001202328"/>
    </source>
</evidence>
<comment type="similarity">
    <text evidence="3">Belongs to the wax synthase family.</text>
</comment>
<evidence type="ECO:0000256" key="1">
    <source>
        <dbReference type="ARBA" id="ARBA00004141"/>
    </source>
</evidence>